<gene>
    <name evidence="1" type="ORF">STIAU_6371</name>
</gene>
<evidence type="ECO:0000313" key="1">
    <source>
        <dbReference type="EMBL" id="EAU63869.1"/>
    </source>
</evidence>
<dbReference type="EMBL" id="AAMD01000141">
    <property type="protein sequence ID" value="EAU63869.1"/>
    <property type="molecule type" value="Genomic_DNA"/>
</dbReference>
<name>Q08TQ9_STIAD</name>
<comment type="caution">
    <text evidence="1">The sequence shown here is derived from an EMBL/GenBank/DDBJ whole genome shotgun (WGS) entry which is preliminary data.</text>
</comment>
<proteinExistence type="predicted"/>
<reference evidence="1 2" key="1">
    <citation type="submission" date="2006-04" db="EMBL/GenBank/DDBJ databases">
        <authorList>
            <person name="Nierman W.C."/>
        </authorList>
    </citation>
    <scope>NUCLEOTIDE SEQUENCE [LARGE SCALE GENOMIC DNA]</scope>
    <source>
        <strain evidence="1 2">DW4/3-1</strain>
    </source>
</reference>
<protein>
    <submittedName>
        <fullName evidence="1">Uncharacterized protein</fullName>
    </submittedName>
</protein>
<dbReference type="PATRIC" id="fig|378806.16.peg.2786"/>
<accession>Q08TQ9</accession>
<sequence length="171" mass="18689">MALVAENTFTPVNIAFPSLKSHAVAFSGYRTCPSRVSKTRRPERRGFAGGIPCLDFSGRTGGLRSGKGPGEGWRRMGDGHMDVKTKKDLAVDFINAIRTMDPAALNALIVKEAGEDLAQFFLNYSANLISKDPSRVLENTSSLMLMGYLIRTYEEKNGQAAKGLFQSYAYA</sequence>
<dbReference type="Proteomes" id="UP000032702">
    <property type="component" value="Unassembled WGS sequence"/>
</dbReference>
<evidence type="ECO:0000313" key="2">
    <source>
        <dbReference type="Proteomes" id="UP000032702"/>
    </source>
</evidence>
<organism evidence="1 2">
    <name type="scientific">Stigmatella aurantiaca (strain DW4/3-1)</name>
    <dbReference type="NCBI Taxonomy" id="378806"/>
    <lineage>
        <taxon>Bacteria</taxon>
        <taxon>Pseudomonadati</taxon>
        <taxon>Myxococcota</taxon>
        <taxon>Myxococcia</taxon>
        <taxon>Myxococcales</taxon>
        <taxon>Cystobacterineae</taxon>
        <taxon>Archangiaceae</taxon>
        <taxon>Stigmatella</taxon>
    </lineage>
</organism>
<dbReference type="AlphaFoldDB" id="Q08TQ9"/>